<proteinExistence type="inferred from homology"/>
<keyword evidence="7 8" id="KW-0472">Membrane</keyword>
<organism evidence="10 11">
    <name type="scientific">Chengkuizengella axinellae</name>
    <dbReference type="NCBI Taxonomy" id="3064388"/>
    <lineage>
        <taxon>Bacteria</taxon>
        <taxon>Bacillati</taxon>
        <taxon>Bacillota</taxon>
        <taxon>Bacilli</taxon>
        <taxon>Bacillales</taxon>
        <taxon>Paenibacillaceae</taxon>
        <taxon>Chengkuizengella</taxon>
    </lineage>
</organism>
<dbReference type="InterPro" id="IPR037185">
    <property type="entry name" value="EmrE-like"/>
</dbReference>
<dbReference type="InterPro" id="IPR000620">
    <property type="entry name" value="EamA_dom"/>
</dbReference>
<dbReference type="SUPFAM" id="SSF103481">
    <property type="entry name" value="Multidrug resistance efflux transporter EmrE"/>
    <property type="match status" value="2"/>
</dbReference>
<dbReference type="PANTHER" id="PTHR22911:SF137">
    <property type="entry name" value="SOLUTE CARRIER FAMILY 35 MEMBER G2-RELATED"/>
    <property type="match status" value="1"/>
</dbReference>
<comment type="similarity">
    <text evidence="2">Belongs to the EamA transporter family.</text>
</comment>
<feature type="transmembrane region" description="Helical" evidence="8">
    <location>
        <begin position="16"/>
        <end position="37"/>
    </location>
</feature>
<gene>
    <name evidence="10" type="primary">rarD</name>
    <name evidence="10" type="ORF">Q5Y73_15495</name>
</gene>
<evidence type="ECO:0000256" key="8">
    <source>
        <dbReference type="SAM" id="Phobius"/>
    </source>
</evidence>
<comment type="subcellular location">
    <subcellularLocation>
        <location evidence="1">Cell membrane</location>
        <topology evidence="1">Multi-pass membrane protein</topology>
    </subcellularLocation>
</comment>
<dbReference type="Pfam" id="PF00892">
    <property type="entry name" value="EamA"/>
    <property type="match status" value="2"/>
</dbReference>
<dbReference type="Proteomes" id="UP001231941">
    <property type="component" value="Unassembled WGS sequence"/>
</dbReference>
<evidence type="ECO:0000313" key="11">
    <source>
        <dbReference type="Proteomes" id="UP001231941"/>
    </source>
</evidence>
<evidence type="ECO:0000256" key="2">
    <source>
        <dbReference type="ARBA" id="ARBA00007362"/>
    </source>
</evidence>
<feature type="transmembrane region" description="Helical" evidence="8">
    <location>
        <begin position="49"/>
        <end position="66"/>
    </location>
</feature>
<dbReference type="Gene3D" id="1.10.3730.20">
    <property type="match status" value="1"/>
</dbReference>
<feature type="transmembrane region" description="Helical" evidence="8">
    <location>
        <begin position="257"/>
        <end position="275"/>
    </location>
</feature>
<feature type="transmembrane region" description="Helical" evidence="8">
    <location>
        <begin position="228"/>
        <end position="245"/>
    </location>
</feature>
<dbReference type="NCBIfam" id="TIGR00688">
    <property type="entry name" value="rarD"/>
    <property type="match status" value="1"/>
</dbReference>
<evidence type="ECO:0000259" key="9">
    <source>
        <dbReference type="Pfam" id="PF00892"/>
    </source>
</evidence>
<feature type="transmembrane region" description="Helical" evidence="8">
    <location>
        <begin position="118"/>
        <end position="135"/>
    </location>
</feature>
<feature type="transmembrane region" description="Helical" evidence="8">
    <location>
        <begin position="87"/>
        <end position="106"/>
    </location>
</feature>
<feature type="domain" description="EamA" evidence="9">
    <location>
        <begin position="18"/>
        <end position="158"/>
    </location>
</feature>
<evidence type="ECO:0000256" key="3">
    <source>
        <dbReference type="ARBA" id="ARBA00022448"/>
    </source>
</evidence>
<name>A0ABT9J1N4_9BACL</name>
<evidence type="ECO:0000256" key="6">
    <source>
        <dbReference type="ARBA" id="ARBA00022989"/>
    </source>
</evidence>
<protein>
    <submittedName>
        <fullName evidence="10">EamA family transporter RarD</fullName>
    </submittedName>
</protein>
<keyword evidence="5 8" id="KW-0812">Transmembrane</keyword>
<keyword evidence="6 8" id="KW-1133">Transmembrane helix</keyword>
<feature type="transmembrane region" description="Helical" evidence="8">
    <location>
        <begin position="165"/>
        <end position="181"/>
    </location>
</feature>
<evidence type="ECO:0000256" key="1">
    <source>
        <dbReference type="ARBA" id="ARBA00004651"/>
    </source>
</evidence>
<sequence>MNGRGDVNLKTEKQTFVIGTLYSLGAYILWGLLPIYWKWLEHVPAGEILAHRIVWSFVFVIAIIYLTKKSTAFRQQLIDFWEYPKRIVPVLIAGVLISCNWFIYIWAVNHNQIVEASLGYYINPLLSVLLGVIVLREKLSNWQVAALVLAGIGVSILTFQHGEVPWLSIALALSFALYGLVKKLITLDSVFSLAIETTLVLPIALFYIANLQGQETSSFLTLSTSTTILLICTGVATALPLLFFAEGLQRISLSLNGFFQYLAPTISLVLAVFIYQEPFTTVQLISFMFIWLGLILFTISNTHFVKASEKKPVNV</sequence>
<dbReference type="InterPro" id="IPR004626">
    <property type="entry name" value="RarD"/>
</dbReference>
<comment type="caution">
    <text evidence="10">The sequence shown here is derived from an EMBL/GenBank/DDBJ whole genome shotgun (WGS) entry which is preliminary data.</text>
</comment>
<keyword evidence="11" id="KW-1185">Reference proteome</keyword>
<feature type="transmembrane region" description="Helical" evidence="8">
    <location>
        <begin position="190"/>
        <end position="208"/>
    </location>
</feature>
<feature type="transmembrane region" description="Helical" evidence="8">
    <location>
        <begin position="142"/>
        <end position="159"/>
    </location>
</feature>
<evidence type="ECO:0000256" key="7">
    <source>
        <dbReference type="ARBA" id="ARBA00023136"/>
    </source>
</evidence>
<feature type="transmembrane region" description="Helical" evidence="8">
    <location>
        <begin position="281"/>
        <end position="300"/>
    </location>
</feature>
<reference evidence="10 11" key="1">
    <citation type="submission" date="2023-08" db="EMBL/GenBank/DDBJ databases">
        <authorList>
            <person name="Park J.-S."/>
        </authorList>
    </citation>
    <scope>NUCLEOTIDE SEQUENCE [LARGE SCALE GENOMIC DNA]</scope>
    <source>
        <strain evidence="10 11">2205SS18-9</strain>
    </source>
</reference>
<keyword evidence="4" id="KW-1003">Cell membrane</keyword>
<accession>A0ABT9J1N4</accession>
<dbReference type="PANTHER" id="PTHR22911">
    <property type="entry name" value="ACYL-MALONYL CONDENSING ENZYME-RELATED"/>
    <property type="match status" value="1"/>
</dbReference>
<feature type="domain" description="EamA" evidence="9">
    <location>
        <begin position="167"/>
        <end position="298"/>
    </location>
</feature>
<evidence type="ECO:0000256" key="4">
    <source>
        <dbReference type="ARBA" id="ARBA00022475"/>
    </source>
</evidence>
<evidence type="ECO:0000313" key="10">
    <source>
        <dbReference type="EMBL" id="MDP5275513.1"/>
    </source>
</evidence>
<keyword evidence="3" id="KW-0813">Transport</keyword>
<dbReference type="EMBL" id="JAVAMP010000008">
    <property type="protein sequence ID" value="MDP5275513.1"/>
    <property type="molecule type" value="Genomic_DNA"/>
</dbReference>
<evidence type="ECO:0000256" key="5">
    <source>
        <dbReference type="ARBA" id="ARBA00022692"/>
    </source>
</evidence>